<proteinExistence type="predicted"/>
<dbReference type="Proteomes" id="UP000076661">
    <property type="component" value="Unassembled WGS sequence"/>
</dbReference>
<evidence type="ECO:0000313" key="4">
    <source>
        <dbReference type="Proteomes" id="UP000076661"/>
    </source>
</evidence>
<evidence type="ECO:0000313" key="3">
    <source>
        <dbReference type="EMBL" id="KZN69429.1"/>
    </source>
</evidence>
<accession>A0A167P4H0</accession>
<organism evidence="3 4">
    <name type="scientific">Pseudoalteromonas luteoviolacea S4060-1</name>
    <dbReference type="NCBI Taxonomy" id="1365257"/>
    <lineage>
        <taxon>Bacteria</taxon>
        <taxon>Pseudomonadati</taxon>
        <taxon>Pseudomonadota</taxon>
        <taxon>Gammaproteobacteria</taxon>
        <taxon>Alteromonadales</taxon>
        <taxon>Pseudoalteromonadaceae</taxon>
        <taxon>Pseudoalteromonas</taxon>
    </lineage>
</organism>
<feature type="coiled-coil region" evidence="1">
    <location>
        <begin position="133"/>
        <end position="167"/>
    </location>
</feature>
<reference evidence="3 4" key="1">
    <citation type="submission" date="2013-07" db="EMBL/GenBank/DDBJ databases">
        <title>Comparative Genomic and Metabolomic Analysis of Twelve Strains of Pseudoalteromonas luteoviolacea.</title>
        <authorList>
            <person name="Vynne N.G."/>
            <person name="Mansson M."/>
            <person name="Gram L."/>
        </authorList>
    </citation>
    <scope>NUCLEOTIDE SEQUENCE [LARGE SCALE GENOMIC DNA]</scope>
    <source>
        <strain evidence="3 4">S4060-1</strain>
    </source>
</reference>
<dbReference type="PATRIC" id="fig|1365257.3.peg.888"/>
<dbReference type="EMBL" id="AUXX01000005">
    <property type="protein sequence ID" value="KZN69429.1"/>
    <property type="molecule type" value="Genomic_DNA"/>
</dbReference>
<keyword evidence="2" id="KW-0812">Transmembrane</keyword>
<protein>
    <submittedName>
        <fullName evidence="3">Uncharacterized protein</fullName>
    </submittedName>
</protein>
<evidence type="ECO:0000256" key="1">
    <source>
        <dbReference type="SAM" id="Coils"/>
    </source>
</evidence>
<keyword evidence="2" id="KW-1133">Transmembrane helix</keyword>
<dbReference type="AlphaFoldDB" id="A0A167P4H0"/>
<dbReference type="RefSeq" id="WP_063380120.1">
    <property type="nucleotide sequence ID" value="NZ_AUXX01000005.1"/>
</dbReference>
<gene>
    <name evidence="3" type="ORF">N478_12410</name>
</gene>
<keyword evidence="2" id="KW-0472">Membrane</keyword>
<name>A0A167P4H0_9GAMM</name>
<comment type="caution">
    <text evidence="3">The sequence shown here is derived from an EMBL/GenBank/DDBJ whole genome shotgun (WGS) entry which is preliminary data.</text>
</comment>
<keyword evidence="1" id="KW-0175">Coiled coil</keyword>
<feature type="transmembrane region" description="Helical" evidence="2">
    <location>
        <begin position="349"/>
        <end position="368"/>
    </location>
</feature>
<sequence>MTRWKELIDNHEIHETLTWIEELLSNELDDIEENEICERRRILKIVGMTRAVLHKVDPELLLVKQVSNWNVSLKHQQFKDNIIRYSHDGNVSYLKAANDHITGQLNTFTTLIANYSLARDIDEHTLVEVENLESEIKRNFEILTNRKNELENAYEKFIDEQSAHEKSLRDVRADIEYKSNEVNQLTADWQSQFSKAQESRLEAFSEWKDQFSVEQYTKFNNEYQDFVSNIEQKLTDAKAKHESILELYQLTATDSVGASYIDSYKAEEKQANSWRLTAIGFICATVVWLICIYCLSYQSLNGSNSQIHQASISATDGQEANNTQKLQSSSTIQAKPDHLNSDNYGNWRLLLLNFSISGVLLWGAAYSAQQSTRHRNNQKREKALALEIKAFDPFISTLAEEQQNKLKEELARKLFGHTATPSDQEAKVIDEHAFKVVTDAIGKILSIKPK</sequence>
<evidence type="ECO:0000256" key="2">
    <source>
        <dbReference type="SAM" id="Phobius"/>
    </source>
</evidence>
<feature type="transmembrane region" description="Helical" evidence="2">
    <location>
        <begin position="276"/>
        <end position="298"/>
    </location>
</feature>